<dbReference type="PANTHER" id="PTHR46515:SF1">
    <property type="entry name" value="TATA ELEMENT MODULATORY FACTOR"/>
    <property type="match status" value="1"/>
</dbReference>
<protein>
    <submittedName>
        <fullName evidence="4">Protein sgm1</fullName>
    </submittedName>
</protein>
<evidence type="ECO:0000259" key="3">
    <source>
        <dbReference type="Pfam" id="PF12325"/>
    </source>
</evidence>
<evidence type="ECO:0000256" key="2">
    <source>
        <dbReference type="SAM" id="MobiDB-lite"/>
    </source>
</evidence>
<feature type="compositionally biased region" description="Basic and acidic residues" evidence="2">
    <location>
        <begin position="73"/>
        <end position="83"/>
    </location>
</feature>
<feature type="region of interest" description="Disordered" evidence="2">
    <location>
        <begin position="316"/>
        <end position="365"/>
    </location>
</feature>
<evidence type="ECO:0000313" key="4">
    <source>
        <dbReference type="EMBL" id="OKP14328.1"/>
    </source>
</evidence>
<organism evidence="4 5">
    <name type="scientific">Penicillium subrubescens</name>
    <dbReference type="NCBI Taxonomy" id="1316194"/>
    <lineage>
        <taxon>Eukaryota</taxon>
        <taxon>Fungi</taxon>
        <taxon>Dikarya</taxon>
        <taxon>Ascomycota</taxon>
        <taxon>Pezizomycotina</taxon>
        <taxon>Eurotiomycetes</taxon>
        <taxon>Eurotiomycetidae</taxon>
        <taxon>Eurotiales</taxon>
        <taxon>Aspergillaceae</taxon>
        <taxon>Penicillium</taxon>
    </lineage>
</organism>
<dbReference type="Proteomes" id="UP000186955">
    <property type="component" value="Unassembled WGS sequence"/>
</dbReference>
<accession>A0A1Q5UPC1</accession>
<feature type="region of interest" description="Disordered" evidence="2">
    <location>
        <begin position="627"/>
        <end position="699"/>
    </location>
</feature>
<keyword evidence="5" id="KW-1185">Reference proteome</keyword>
<dbReference type="PANTHER" id="PTHR46515">
    <property type="entry name" value="TATA ELEMENT MODULATORY FACTOR TMF1"/>
    <property type="match status" value="1"/>
</dbReference>
<sequence length="864" mass="95441">MAQNSQAPKSKWGVGNFFQQAVAGVESRLDNILMDQEEAQKASNTKLKEAEPTASPISRSPAGSISRSSSNARRNDRLQERLARAVVKSNTANRNSQSSPGQASSTAGSPAPSNGARSSMDIDISLAAASSVTDDLKSPPPDGESVTSHASAARTSYYSERSIRKSTEISGTESLPRASNEVDEQGSKLGRPSLDLPSSQRSDVSVRRASGESTRLSVDIPSESRTSEENGAESLWQQERYEYMARIDELQRNLENLAGEAAKSAKDAAAAASPGSREKELEEIRQKYALLMKEGQKLESEASNSRTAVRRLRQQLAENSKSQIEMKKKTEKLERDLLNTESRAKRAEAAEKRANDSLSTHTKTAKDLEAVTNERDALSQTVREMKAQIGRAIARAEAAEAKAHSDALEKEKGRADELDEELSNTKIELDIIQAKSKKEIADLKEKVDQEKERARLLETELKGEQSALESKMESLRARAEEASSGATGETQAKLLRQVETLQTQYSVASENWHTLEGSYISRLDAAEKERDQAGDREKELRKKLREMSLKVKELEEELENAKEAEHDLESQLEARVQELQKVQQKLEHATDEVSSAQKELVEQKKVWDANWAQKLEEERARWREQLNTLQQPRGISPVPSTRRSSNLDALPSILSDYRPGSRRSSTLPPGSPDIGTPPRQNSYPTSIAQGTLSPPPISTTMGPPSMILETPSITFEPDEFFSSGDPATPSAYGGTQAGPPRGINDIISESTVGAGPSVQLVERMSATVRRLESERAGSKDELARVTTQRDESRQQVVDLMRELEEKKTADSRVEELEAKLADIDQRYLTTLEMLGEKSEQVEELQADIADLKKIYRELVDSTMK</sequence>
<dbReference type="InterPro" id="IPR022091">
    <property type="entry name" value="TMF_TATA-bd"/>
</dbReference>
<dbReference type="STRING" id="1316194.A0A1Q5UPC1"/>
<feature type="compositionally biased region" description="Polar residues" evidence="2">
    <location>
        <begin position="145"/>
        <end position="159"/>
    </location>
</feature>
<name>A0A1Q5UPC1_9EURO</name>
<feature type="compositionally biased region" description="Polar residues" evidence="2">
    <location>
        <begin position="88"/>
        <end position="117"/>
    </location>
</feature>
<dbReference type="AlphaFoldDB" id="A0A1Q5UPC1"/>
<feature type="compositionally biased region" description="Basic and acidic residues" evidence="2">
    <location>
        <begin position="324"/>
        <end position="355"/>
    </location>
</feature>
<dbReference type="GO" id="GO:0005783">
    <property type="term" value="C:endoplasmic reticulum"/>
    <property type="evidence" value="ECO:0007669"/>
    <property type="project" value="TreeGrafter"/>
</dbReference>
<feature type="compositionally biased region" description="Polar residues" evidence="2">
    <location>
        <begin position="627"/>
        <end position="647"/>
    </location>
</feature>
<feature type="domain" description="TATA element modulatory factor 1 TATA binding" evidence="3">
    <location>
        <begin position="749"/>
        <end position="861"/>
    </location>
</feature>
<dbReference type="EMBL" id="MNBE01000099">
    <property type="protein sequence ID" value="OKP14328.1"/>
    <property type="molecule type" value="Genomic_DNA"/>
</dbReference>
<keyword evidence="1" id="KW-0175">Coiled coil</keyword>
<proteinExistence type="predicted"/>
<gene>
    <name evidence="4" type="ORF">PENSUB_14107</name>
</gene>
<dbReference type="InterPro" id="IPR052602">
    <property type="entry name" value="Growth_transcription_reg"/>
</dbReference>
<feature type="compositionally biased region" description="Low complexity" evidence="2">
    <location>
        <begin position="55"/>
        <end position="72"/>
    </location>
</feature>
<reference evidence="4 5" key="1">
    <citation type="submission" date="2016-10" db="EMBL/GenBank/DDBJ databases">
        <title>Genome sequence of the ascomycete fungus Penicillium subrubescens.</title>
        <authorList>
            <person name="De Vries R.P."/>
            <person name="Peng M."/>
            <person name="Dilokpimol A."/>
            <person name="Hilden K."/>
            <person name="Makela M.R."/>
            <person name="Grigoriev I."/>
            <person name="Riley R."/>
            <person name="Granchi Z."/>
        </authorList>
    </citation>
    <scope>NUCLEOTIDE SEQUENCE [LARGE SCALE GENOMIC DNA]</scope>
    <source>
        <strain evidence="4 5">CBS 132785</strain>
    </source>
</reference>
<dbReference type="OrthoDB" id="74178at2759"/>
<evidence type="ECO:0000313" key="5">
    <source>
        <dbReference type="Proteomes" id="UP000186955"/>
    </source>
</evidence>
<comment type="caution">
    <text evidence="4">The sequence shown here is derived from an EMBL/GenBank/DDBJ whole genome shotgun (WGS) entry which is preliminary data.</text>
</comment>
<dbReference type="GO" id="GO:0005794">
    <property type="term" value="C:Golgi apparatus"/>
    <property type="evidence" value="ECO:0007669"/>
    <property type="project" value="TreeGrafter"/>
</dbReference>
<feature type="region of interest" description="Disordered" evidence="2">
    <location>
        <begin position="34"/>
        <end position="237"/>
    </location>
</feature>
<feature type="compositionally biased region" description="Polar residues" evidence="2">
    <location>
        <begin position="678"/>
        <end position="699"/>
    </location>
</feature>
<dbReference type="Pfam" id="PF12325">
    <property type="entry name" value="TMF_TATA_bd"/>
    <property type="match status" value="1"/>
</dbReference>
<feature type="coiled-coil region" evidence="1">
    <location>
        <begin position="761"/>
        <end position="861"/>
    </location>
</feature>
<evidence type="ECO:0000256" key="1">
    <source>
        <dbReference type="SAM" id="Coils"/>
    </source>
</evidence>
<feature type="coiled-coil region" evidence="1">
    <location>
        <begin position="240"/>
        <end position="301"/>
    </location>
</feature>